<dbReference type="EMBL" id="JBFDAA010000004">
    <property type="protein sequence ID" value="KAL1137739.1"/>
    <property type="molecule type" value="Genomic_DNA"/>
</dbReference>
<dbReference type="Proteomes" id="UP001558652">
    <property type="component" value="Unassembled WGS sequence"/>
</dbReference>
<organism evidence="1 2">
    <name type="scientific">Ranatra chinensis</name>
    <dbReference type="NCBI Taxonomy" id="642074"/>
    <lineage>
        <taxon>Eukaryota</taxon>
        <taxon>Metazoa</taxon>
        <taxon>Ecdysozoa</taxon>
        <taxon>Arthropoda</taxon>
        <taxon>Hexapoda</taxon>
        <taxon>Insecta</taxon>
        <taxon>Pterygota</taxon>
        <taxon>Neoptera</taxon>
        <taxon>Paraneoptera</taxon>
        <taxon>Hemiptera</taxon>
        <taxon>Heteroptera</taxon>
        <taxon>Panheteroptera</taxon>
        <taxon>Nepomorpha</taxon>
        <taxon>Nepidae</taxon>
        <taxon>Ranatrinae</taxon>
        <taxon>Ranatra</taxon>
    </lineage>
</organism>
<sequence length="348" mass="39394">MNLCAATRDSEPADRKVKVEERRLSLDDPARPPLGTYSEISNRISEWSSVSLPVAKSHRVVEKAMALISSTRGWKIHRASPETFQENNFGPWKSQFEGSTCLSKGIWVKGSPFSQADIRRVDADDPSPRHLCLCRGSVTEKVPLVPETRPVEYSTWGSFTQELEHIWRTVALFVTSGLWKETMKSCHASTVQGSRAIRSTSAEAARTSKRRREIHSVIKLFNLRCEYAAEVHPQHVWTLDNFSMFASKFQKQENAAPPSRQPKSPYRSCDSGPACALWVGYCSSPTLFPGPRALRFLGWKRISNNEEVKETVEKWLSEVEWSVYDEALKGPVSRLKKSIEADSDYVEK</sequence>
<dbReference type="AlphaFoldDB" id="A0ABD0YP35"/>
<accession>A0ABD0YP35</accession>
<proteinExistence type="predicted"/>
<name>A0ABD0YP35_9HEMI</name>
<evidence type="ECO:0000313" key="2">
    <source>
        <dbReference type="Proteomes" id="UP001558652"/>
    </source>
</evidence>
<evidence type="ECO:0000313" key="1">
    <source>
        <dbReference type="EMBL" id="KAL1137739.1"/>
    </source>
</evidence>
<keyword evidence="2" id="KW-1185">Reference proteome</keyword>
<protein>
    <submittedName>
        <fullName evidence="1">Uncharacterized protein</fullName>
    </submittedName>
</protein>
<reference evidence="1 2" key="1">
    <citation type="submission" date="2024-07" db="EMBL/GenBank/DDBJ databases">
        <title>Chromosome-level genome assembly of the water stick insect Ranatra chinensis (Heteroptera: Nepidae).</title>
        <authorList>
            <person name="Liu X."/>
        </authorList>
    </citation>
    <scope>NUCLEOTIDE SEQUENCE [LARGE SCALE GENOMIC DNA]</scope>
    <source>
        <strain evidence="1">Cailab_2021Rc</strain>
        <tissue evidence="1">Muscle</tissue>
    </source>
</reference>
<gene>
    <name evidence="1" type="ORF">AAG570_009435</name>
</gene>
<comment type="caution">
    <text evidence="1">The sequence shown here is derived from an EMBL/GenBank/DDBJ whole genome shotgun (WGS) entry which is preliminary data.</text>
</comment>